<dbReference type="EMBL" id="DVNK01000062">
    <property type="protein sequence ID" value="HIU47641.1"/>
    <property type="molecule type" value="Genomic_DNA"/>
</dbReference>
<evidence type="ECO:0000313" key="1">
    <source>
        <dbReference type="EMBL" id="HIU47641.1"/>
    </source>
</evidence>
<reference evidence="1" key="1">
    <citation type="submission" date="2020-10" db="EMBL/GenBank/DDBJ databases">
        <authorList>
            <person name="Gilroy R."/>
        </authorList>
    </citation>
    <scope>NUCLEOTIDE SEQUENCE</scope>
    <source>
        <strain evidence="1">ChiSxjej2B14-8506</strain>
    </source>
</reference>
<dbReference type="Proteomes" id="UP000824123">
    <property type="component" value="Unassembled WGS sequence"/>
</dbReference>
<gene>
    <name evidence="1" type="ORF">IAC59_10365</name>
</gene>
<accession>A0A9D1LT63</accession>
<name>A0A9D1LT63_9FIRM</name>
<evidence type="ECO:0000313" key="2">
    <source>
        <dbReference type="Proteomes" id="UP000824123"/>
    </source>
</evidence>
<organism evidence="1 2">
    <name type="scientific">Candidatus Fimadaptatus faecigallinarum</name>
    <dbReference type="NCBI Taxonomy" id="2840814"/>
    <lineage>
        <taxon>Bacteria</taxon>
        <taxon>Bacillati</taxon>
        <taxon>Bacillota</taxon>
        <taxon>Clostridia</taxon>
        <taxon>Eubacteriales</taxon>
        <taxon>Candidatus Fimadaptatus</taxon>
    </lineage>
</organism>
<protein>
    <submittedName>
        <fullName evidence="1">Uncharacterized protein</fullName>
    </submittedName>
</protein>
<dbReference type="AlphaFoldDB" id="A0A9D1LT63"/>
<sequence length="89" mass="9806">MSDIEVRLMIATRMADALNRLSRAADDLAHDDELNFGDLAQALSEALELAGTAVRQLDRELRDNGEPDAGPSLRQVSLPSVQDWMDEVL</sequence>
<reference evidence="1" key="2">
    <citation type="journal article" date="2021" name="PeerJ">
        <title>Extensive microbial diversity within the chicken gut microbiome revealed by metagenomics and culture.</title>
        <authorList>
            <person name="Gilroy R."/>
            <person name="Ravi A."/>
            <person name="Getino M."/>
            <person name="Pursley I."/>
            <person name="Horton D.L."/>
            <person name="Alikhan N.F."/>
            <person name="Baker D."/>
            <person name="Gharbi K."/>
            <person name="Hall N."/>
            <person name="Watson M."/>
            <person name="Adriaenssens E.M."/>
            <person name="Foster-Nyarko E."/>
            <person name="Jarju S."/>
            <person name="Secka A."/>
            <person name="Antonio M."/>
            <person name="Oren A."/>
            <person name="Chaudhuri R.R."/>
            <person name="La Ragione R."/>
            <person name="Hildebrand F."/>
            <person name="Pallen M.J."/>
        </authorList>
    </citation>
    <scope>NUCLEOTIDE SEQUENCE</scope>
    <source>
        <strain evidence="1">ChiSxjej2B14-8506</strain>
    </source>
</reference>
<proteinExistence type="predicted"/>
<comment type="caution">
    <text evidence="1">The sequence shown here is derived from an EMBL/GenBank/DDBJ whole genome shotgun (WGS) entry which is preliminary data.</text>
</comment>